<sequence length="486" mass="52649">VRNGLRWLATHQNPDGGFGDAAGCPSNISTTTLVWATLSMHNAPGSTKATAWLENQVGTITAESLTGAIRAVYGEDQTFAVPILTHCALAGRFGWEHIPVLPFELSALPHSWFKWIGLPVVSYALPALIAIGQAQHHHRPSTNGVARTMRTLTKRRTLRILESIQPTSGGFLEAAPLTGFVTMSLAGSGLADHRVTAKGVEFLTASVRKDGSWPIDTNLATWVTTLAINALGASAFTTDERHYLRGWLLDQQHGEVHPYTQSAPGGWGWSNLPGAVPDGDDTSGALLALAVLGDDPGIRAAATAGAQWLLDLQNSDGGIPTFCRGWGMLPFDQSSPDLTAHALRAWQAWYGVNPRINGAMERAIRYLVNNQQTDGSWIPLWFGNPWTADQTNPVYGTARVLECGNLLPTEVRRRGEEFLYSMQRENGSFGTIEETALAVAATGNERGAQWLATQTDLTPAPIGLYFAKLWYSERLYPLIFSVAALK</sequence>
<keyword evidence="1" id="KW-0677">Repeat</keyword>
<dbReference type="InterPro" id="IPR008930">
    <property type="entry name" value="Terpenoid_cyclase/PrenylTrfase"/>
</dbReference>
<feature type="domain" description="Squalene cyclase C-terminal" evidence="3">
    <location>
        <begin position="221"/>
        <end position="435"/>
    </location>
</feature>
<feature type="non-terminal residue" evidence="4">
    <location>
        <position position="1"/>
    </location>
</feature>
<dbReference type="GO" id="GO:0003824">
    <property type="term" value="F:catalytic activity"/>
    <property type="evidence" value="ECO:0007669"/>
    <property type="project" value="InterPro"/>
</dbReference>
<dbReference type="InterPro" id="IPR001330">
    <property type="entry name" value="Prenyltrans"/>
</dbReference>
<dbReference type="SUPFAM" id="SSF48239">
    <property type="entry name" value="Terpenoid cyclases/Protein prenyltransferases"/>
    <property type="match status" value="2"/>
</dbReference>
<dbReference type="Pfam" id="PF00432">
    <property type="entry name" value="Prenyltrans"/>
    <property type="match status" value="1"/>
</dbReference>
<protein>
    <submittedName>
        <fullName evidence="4">Uncharacterized protein</fullName>
    </submittedName>
</protein>
<name>A0A381N5Q6_9ZZZZ</name>
<evidence type="ECO:0000313" key="4">
    <source>
        <dbReference type="EMBL" id="SUZ49827.1"/>
    </source>
</evidence>
<dbReference type="AlphaFoldDB" id="A0A381N5Q6"/>
<accession>A0A381N5Q6</accession>
<dbReference type="EMBL" id="UINC01000137">
    <property type="protein sequence ID" value="SUZ49827.1"/>
    <property type="molecule type" value="Genomic_DNA"/>
</dbReference>
<evidence type="ECO:0000256" key="1">
    <source>
        <dbReference type="ARBA" id="ARBA00022737"/>
    </source>
</evidence>
<reference evidence="4" key="1">
    <citation type="submission" date="2018-05" db="EMBL/GenBank/DDBJ databases">
        <authorList>
            <person name="Lanie J.A."/>
            <person name="Ng W.-L."/>
            <person name="Kazmierczak K.M."/>
            <person name="Andrzejewski T.M."/>
            <person name="Davidsen T.M."/>
            <person name="Wayne K.J."/>
            <person name="Tettelin H."/>
            <person name="Glass J.I."/>
            <person name="Rusch D."/>
            <person name="Podicherti R."/>
            <person name="Tsui H.-C.T."/>
            <person name="Winkler M.E."/>
        </authorList>
    </citation>
    <scope>NUCLEOTIDE SEQUENCE</scope>
</reference>
<evidence type="ECO:0000259" key="2">
    <source>
        <dbReference type="Pfam" id="PF00432"/>
    </source>
</evidence>
<organism evidence="4">
    <name type="scientific">marine metagenome</name>
    <dbReference type="NCBI Taxonomy" id="408172"/>
    <lineage>
        <taxon>unclassified sequences</taxon>
        <taxon>metagenomes</taxon>
        <taxon>ecological metagenomes</taxon>
    </lineage>
</organism>
<dbReference type="Pfam" id="PF13243">
    <property type="entry name" value="SQHop_cyclase_C"/>
    <property type="match status" value="1"/>
</dbReference>
<feature type="domain" description="Prenyltransferase alpha-alpha toroid" evidence="2">
    <location>
        <begin position="7"/>
        <end position="44"/>
    </location>
</feature>
<dbReference type="Gene3D" id="1.50.10.20">
    <property type="match status" value="2"/>
</dbReference>
<dbReference type="InterPro" id="IPR032696">
    <property type="entry name" value="SQ_cyclase_C"/>
</dbReference>
<gene>
    <name evidence="4" type="ORF">METZ01_LOCUS2681</name>
</gene>
<evidence type="ECO:0000259" key="3">
    <source>
        <dbReference type="Pfam" id="PF13243"/>
    </source>
</evidence>
<proteinExistence type="predicted"/>